<feature type="region of interest" description="Disordered" evidence="8">
    <location>
        <begin position="467"/>
        <end position="527"/>
    </location>
</feature>
<dbReference type="GO" id="GO:0005524">
    <property type="term" value="F:ATP binding"/>
    <property type="evidence" value="ECO:0007669"/>
    <property type="project" value="UniProtKB-KW"/>
</dbReference>
<dbReference type="GO" id="GO:0016887">
    <property type="term" value="F:ATP hydrolysis activity"/>
    <property type="evidence" value="ECO:0007669"/>
    <property type="project" value="InterPro"/>
</dbReference>
<reference evidence="12 13" key="1">
    <citation type="journal article" date="2021" name="Cell">
        <title>Tracing the genetic footprints of vertebrate landing in non-teleost ray-finned fishes.</title>
        <authorList>
            <person name="Bi X."/>
            <person name="Wang K."/>
            <person name="Yang L."/>
            <person name="Pan H."/>
            <person name="Jiang H."/>
            <person name="Wei Q."/>
            <person name="Fang M."/>
            <person name="Yu H."/>
            <person name="Zhu C."/>
            <person name="Cai Y."/>
            <person name="He Y."/>
            <person name="Gan X."/>
            <person name="Zeng H."/>
            <person name="Yu D."/>
            <person name="Zhu Y."/>
            <person name="Jiang H."/>
            <person name="Qiu Q."/>
            <person name="Yang H."/>
            <person name="Zhang Y.E."/>
            <person name="Wang W."/>
            <person name="Zhu M."/>
            <person name="He S."/>
            <person name="Zhang G."/>
        </authorList>
    </citation>
    <scope>NUCLEOTIDE SEQUENCE [LARGE SCALE GENOMIC DNA]</scope>
    <source>
        <strain evidence="12">Bchr_013</strain>
    </source>
</reference>
<feature type="domain" description="ABC transmembrane type-1" evidence="11">
    <location>
        <begin position="533"/>
        <end position="860"/>
    </location>
</feature>
<feature type="domain" description="ABC transporter" evidence="10">
    <location>
        <begin position="201"/>
        <end position="462"/>
    </location>
</feature>
<dbReference type="EMBL" id="JAATIS010002524">
    <property type="protein sequence ID" value="KAG2465264.1"/>
    <property type="molecule type" value="Genomic_DNA"/>
</dbReference>
<keyword evidence="3 9" id="KW-0812">Transmembrane</keyword>
<dbReference type="PANTHER" id="PTHR43394">
    <property type="entry name" value="ATP-DEPENDENT PERMEASE MDL1, MITOCHONDRIAL"/>
    <property type="match status" value="1"/>
</dbReference>
<evidence type="ECO:0000313" key="13">
    <source>
        <dbReference type="Proteomes" id="UP000886611"/>
    </source>
</evidence>
<evidence type="ECO:0000313" key="12">
    <source>
        <dbReference type="EMBL" id="KAG2465264.1"/>
    </source>
</evidence>
<evidence type="ECO:0000259" key="11">
    <source>
        <dbReference type="PROSITE" id="PS50929"/>
    </source>
</evidence>
<feature type="transmembrane region" description="Helical" evidence="9">
    <location>
        <begin position="829"/>
        <end position="848"/>
    </location>
</feature>
<dbReference type="FunFam" id="3.40.50.300:FF:000604">
    <property type="entry name" value="ABC transporter B family member 28"/>
    <property type="match status" value="1"/>
</dbReference>
<feature type="transmembrane region" description="Helical" evidence="9">
    <location>
        <begin position="1194"/>
        <end position="1220"/>
    </location>
</feature>
<evidence type="ECO:0000256" key="3">
    <source>
        <dbReference type="ARBA" id="ARBA00022692"/>
    </source>
</evidence>
<feature type="transmembrane region" description="Helical" evidence="9">
    <location>
        <begin position="598"/>
        <end position="627"/>
    </location>
</feature>
<dbReference type="PROSITE" id="PS50929">
    <property type="entry name" value="ABC_TM1F"/>
    <property type="match status" value="3"/>
</dbReference>
<dbReference type="SUPFAM" id="SSF52540">
    <property type="entry name" value="P-loop containing nucleoside triphosphate hydrolases"/>
    <property type="match status" value="3"/>
</dbReference>
<evidence type="ECO:0000256" key="6">
    <source>
        <dbReference type="ARBA" id="ARBA00022989"/>
    </source>
</evidence>
<dbReference type="SMART" id="SM00382">
    <property type="entry name" value="AAA"/>
    <property type="match status" value="3"/>
</dbReference>
<feature type="region of interest" description="Disordered" evidence="8">
    <location>
        <begin position="1037"/>
        <end position="1102"/>
    </location>
</feature>
<evidence type="ECO:0000259" key="10">
    <source>
        <dbReference type="PROSITE" id="PS50893"/>
    </source>
</evidence>
<keyword evidence="13" id="KW-1185">Reference proteome</keyword>
<dbReference type="GO" id="GO:0090374">
    <property type="term" value="P:oligopeptide export from mitochondrion"/>
    <property type="evidence" value="ECO:0007669"/>
    <property type="project" value="TreeGrafter"/>
</dbReference>
<feature type="domain" description="ABC transmembrane type-1" evidence="11">
    <location>
        <begin position="1150"/>
        <end position="1282"/>
    </location>
</feature>
<dbReference type="InterPro" id="IPR011527">
    <property type="entry name" value="ABC1_TM_dom"/>
</dbReference>
<keyword evidence="5" id="KW-0067">ATP-binding</keyword>
<feature type="compositionally biased region" description="Acidic residues" evidence="8">
    <location>
        <begin position="1043"/>
        <end position="1054"/>
    </location>
</feature>
<dbReference type="InterPro" id="IPR036640">
    <property type="entry name" value="ABC1_TM_sf"/>
</dbReference>
<dbReference type="CDD" id="cd18578">
    <property type="entry name" value="ABC_6TM_Pgp_ABCB1_D2_like"/>
    <property type="match status" value="1"/>
</dbReference>
<dbReference type="InterPro" id="IPR017871">
    <property type="entry name" value="ABC_transporter-like_CS"/>
</dbReference>
<dbReference type="InterPro" id="IPR027417">
    <property type="entry name" value="P-loop_NTPase"/>
</dbReference>
<feature type="transmembrane region" description="Helical" evidence="9">
    <location>
        <begin position="1130"/>
        <end position="1149"/>
    </location>
</feature>
<keyword evidence="2" id="KW-0813">Transport</keyword>
<keyword evidence="6 9" id="KW-1133">Transmembrane helix</keyword>
<dbReference type="PANTHER" id="PTHR43394:SF20">
    <property type="entry name" value="ATP BINDING CASSETTE SUBFAMILY B MEMBER 5"/>
    <property type="match status" value="1"/>
</dbReference>
<keyword evidence="7 9" id="KW-0472">Membrane</keyword>
<dbReference type="Gene3D" id="3.40.50.300">
    <property type="entry name" value="P-loop containing nucleotide triphosphate hydrolases"/>
    <property type="match status" value="4"/>
</dbReference>
<evidence type="ECO:0000256" key="2">
    <source>
        <dbReference type="ARBA" id="ARBA00022448"/>
    </source>
</evidence>
<name>A0A8X7XDD9_POLSE</name>
<evidence type="ECO:0000256" key="9">
    <source>
        <dbReference type="SAM" id="Phobius"/>
    </source>
</evidence>
<protein>
    <submittedName>
        <fullName evidence="12">MDR1 protein</fullName>
    </submittedName>
</protein>
<dbReference type="InterPro" id="IPR039421">
    <property type="entry name" value="Type_1_exporter"/>
</dbReference>
<dbReference type="InterPro" id="IPR003593">
    <property type="entry name" value="AAA+_ATPase"/>
</dbReference>
<dbReference type="SUPFAM" id="SSF90123">
    <property type="entry name" value="ABC transporter transmembrane region"/>
    <property type="match status" value="4"/>
</dbReference>
<proteinExistence type="predicted"/>
<gene>
    <name evidence="12" type="primary">Abcb1_1</name>
    <name evidence="12" type="ORF">GTO96_0009456</name>
</gene>
<dbReference type="PROSITE" id="PS00211">
    <property type="entry name" value="ABC_TRANSPORTER_1"/>
    <property type="match status" value="2"/>
</dbReference>
<evidence type="ECO:0000256" key="1">
    <source>
        <dbReference type="ARBA" id="ARBA00004141"/>
    </source>
</evidence>
<evidence type="ECO:0000256" key="5">
    <source>
        <dbReference type="ARBA" id="ARBA00022840"/>
    </source>
</evidence>
<feature type="non-terminal residue" evidence="12">
    <location>
        <position position="1463"/>
    </location>
</feature>
<dbReference type="GO" id="GO:0015421">
    <property type="term" value="F:ABC-type oligopeptide transporter activity"/>
    <property type="evidence" value="ECO:0007669"/>
    <property type="project" value="TreeGrafter"/>
</dbReference>
<dbReference type="Proteomes" id="UP000886611">
    <property type="component" value="Unassembled WGS sequence"/>
</dbReference>
<feature type="compositionally biased region" description="Basic residues" evidence="8">
    <location>
        <begin position="505"/>
        <end position="527"/>
    </location>
</feature>
<feature type="transmembrane region" description="Helical" evidence="9">
    <location>
        <begin position="693"/>
        <end position="711"/>
    </location>
</feature>
<dbReference type="Pfam" id="PF00664">
    <property type="entry name" value="ABC_membrane"/>
    <property type="match status" value="4"/>
</dbReference>
<accession>A0A8X7XDD9</accession>
<feature type="non-terminal residue" evidence="12">
    <location>
        <position position="1"/>
    </location>
</feature>
<comment type="caution">
    <text evidence="12">The sequence shown here is derived from an EMBL/GenBank/DDBJ whole genome shotgun (WGS) entry which is preliminary data.</text>
</comment>
<dbReference type="GO" id="GO:0005743">
    <property type="term" value="C:mitochondrial inner membrane"/>
    <property type="evidence" value="ECO:0007669"/>
    <property type="project" value="TreeGrafter"/>
</dbReference>
<organism evidence="12 13">
    <name type="scientific">Polypterus senegalus</name>
    <name type="common">Senegal bichir</name>
    <dbReference type="NCBI Taxonomy" id="55291"/>
    <lineage>
        <taxon>Eukaryota</taxon>
        <taxon>Metazoa</taxon>
        <taxon>Chordata</taxon>
        <taxon>Craniata</taxon>
        <taxon>Vertebrata</taxon>
        <taxon>Euteleostomi</taxon>
        <taxon>Actinopterygii</taxon>
        <taxon>Polypteriformes</taxon>
        <taxon>Polypteridae</taxon>
        <taxon>Polypterus</taxon>
    </lineage>
</organism>
<dbReference type="Gene3D" id="1.20.1560.10">
    <property type="entry name" value="ABC transporter type 1, transmembrane domain"/>
    <property type="match status" value="4"/>
</dbReference>
<feature type="compositionally biased region" description="Basic residues" evidence="8">
    <location>
        <begin position="1078"/>
        <end position="1100"/>
    </location>
</feature>
<dbReference type="CDD" id="cd18577">
    <property type="entry name" value="ABC_6TM_Pgp_ABCB1_D1_like"/>
    <property type="match status" value="2"/>
</dbReference>
<evidence type="ECO:0000256" key="7">
    <source>
        <dbReference type="ARBA" id="ARBA00023136"/>
    </source>
</evidence>
<evidence type="ECO:0000256" key="4">
    <source>
        <dbReference type="ARBA" id="ARBA00022741"/>
    </source>
</evidence>
<comment type="subcellular location">
    <subcellularLocation>
        <location evidence="1">Membrane</location>
        <topology evidence="1">Multi-pass membrane protein</topology>
    </subcellularLocation>
</comment>
<feature type="domain" description="ABC transporter" evidence="10">
    <location>
        <begin position="821"/>
        <end position="1092"/>
    </location>
</feature>
<feature type="transmembrane region" description="Helical" evidence="9">
    <location>
        <begin position="717"/>
        <end position="738"/>
    </location>
</feature>
<feature type="compositionally biased region" description="Acidic residues" evidence="8">
    <location>
        <begin position="470"/>
        <end position="495"/>
    </location>
</feature>
<feature type="transmembrane region" description="Helical" evidence="9">
    <location>
        <begin position="662"/>
        <end position="686"/>
    </location>
</feature>
<evidence type="ECO:0000256" key="8">
    <source>
        <dbReference type="SAM" id="MobiDB-lite"/>
    </source>
</evidence>
<sequence>MCSRCFLMGVADVLHKHPEAHQMYLLSGLAALPVVAEVLQSMLPGTFGCPLAVAMCPNRVEPPSLDLMALLHPKVVDLLCPGEGIIIGFVYGWKLTLVILSVSPLIGVSAAVWSKILATLTSKELTSYAKAGAIAEEALVAIRTVVAFNGQQKASEKYDANLVEAKQLGVKKSITTNVSLGLSQFFIFCAYALAFWYGTKLAIEEPENYSIGKVFIVFFSVLSGTFSLGQAAPNLESIASARGAAYEVYKTIDEPRPIDSSSKEGHKPDRIKGDIEFKNIHFSYPTRPDVKTRTLNVKWLRENIGIVSQEPVLFATTIAENIRYGREDATDAEIEQAIKEANAYDFISRLPDGLNTMVGEKGAQLSGGQKQRIAIARAIVKNPKILLLDEATSALDNQSEYIVQTALDKARAGRTTIVIAHRLSTIRTADIIAGFQNGVVCEQGTHSELMEKKGLYYSLVMQQSMKSKDEDNEYESDEMGETEDELEVLENENAGDSEIKSTRSLSRRSIRRRSTTRGSRRSIKKKQKEGEGYTFGVSGETLTLKLRSLSFKAILRQEISFFDDHKNSVGVLITRLATDASLAKGGGGARLGLLTKCICTLLVAVIIAFVFSWQLTLLILACIPFLVGANFIRMKSVAGHASKNQSALEASGKFHYADTLDIILMIIGLVCSAAHGVALPIMIVVFGQMTDSFVSSGIQVNITGIIIGFVYGWKLTLVILSVSPLIGVSAAVWSKILATLTSKELTSYAKAGAIAEEALVAIRTVVAFNGQQKASEKYDANLVEAKQLGVKKSITTNVSLGLSQFFIFCAYALAFWYGTKLAIEEPENYSIGKVFIVFFSVLSGTFSLGQAAPNLESIASARGAAYEVYKTIDEPRPIDSSSKEGHKPDRIKGDIEFKNIHFSYPTRPDVKITLDGLDIRTLNVKWLRENIGIVSQEPVLFATTIAENIRYGREDATDAEIDQAIKEANAYDFISRLPDGLNTMVGEKGAQLSGGQKQRIAIARAIVKNPKILLLDEATSALDNQSEYIVQTALDKSMKSKDEDNEYESDEMGETEDKLEVLENENAGDSEIKSTRSLSRRSRRRRSTARRSRRSIKKKQKEGEVQMLFKSIQMSVFAETDPVVKSQKTIMFSLLFLLLGAILLVVMSLQEISFFDDHKNSVGVLITRLATDASLAKGGGGARLGLLTKCICTLLVAVIIAFVFSWQLTLLILACIPFLVGANFIRMKSVAGHASKDQSALEASGKISTETVENIRTVVSLTREEIFFNMYCKSLRGPYRSFSVIIFAAMHVGRSSSSAPDFAKATVSAQRIFALLEKKPKIDIYSTEGLKLDHFDGNIEFQDVHFAYPTRKKVQVLQGLNVKVSKGQTLALVGSSGCGKSTSVQLLERFYDPINGHVIVQEALDEARQGRTCIIIAHRLSTIQNADIIAVISNGEVIEQGTHSELIAKGGAYYALANAQSGH</sequence>
<dbReference type="PROSITE" id="PS50893">
    <property type="entry name" value="ABC_TRANSPORTER_2"/>
    <property type="match status" value="2"/>
</dbReference>
<feature type="transmembrane region" description="Helical" evidence="9">
    <location>
        <begin position="798"/>
        <end position="817"/>
    </location>
</feature>
<dbReference type="Pfam" id="PF00005">
    <property type="entry name" value="ABC_tran"/>
    <property type="match status" value="3"/>
</dbReference>
<dbReference type="InterPro" id="IPR003439">
    <property type="entry name" value="ABC_transporter-like_ATP-bd"/>
</dbReference>
<keyword evidence="4" id="KW-0547">Nucleotide-binding</keyword>
<feature type="domain" description="ABC transmembrane type-1" evidence="11">
    <location>
        <begin position="84"/>
        <end position="240"/>
    </location>
</feature>